<proteinExistence type="predicted"/>
<evidence type="ECO:0000313" key="2">
    <source>
        <dbReference type="EMBL" id="CAK8690785.1"/>
    </source>
</evidence>
<keyword evidence="3" id="KW-1185">Reference proteome</keyword>
<dbReference type="Proteomes" id="UP001642483">
    <property type="component" value="Unassembled WGS sequence"/>
</dbReference>
<feature type="compositionally biased region" description="Basic and acidic residues" evidence="1">
    <location>
        <begin position="29"/>
        <end position="38"/>
    </location>
</feature>
<dbReference type="Pfam" id="PF10480">
    <property type="entry name" value="ICAP-1_inte_bdg"/>
    <property type="match status" value="1"/>
</dbReference>
<dbReference type="InterPro" id="IPR019517">
    <property type="entry name" value="Integrin-bd_ICAP-1"/>
</dbReference>
<feature type="compositionally biased region" description="Polar residues" evidence="1">
    <location>
        <begin position="39"/>
        <end position="65"/>
    </location>
</feature>
<dbReference type="Gene3D" id="6.20.360.10">
    <property type="match status" value="1"/>
</dbReference>
<organism evidence="2 3">
    <name type="scientific">Clavelina lepadiformis</name>
    <name type="common">Light-bulb sea squirt</name>
    <name type="synonym">Ascidia lepadiformis</name>
    <dbReference type="NCBI Taxonomy" id="159417"/>
    <lineage>
        <taxon>Eukaryota</taxon>
        <taxon>Metazoa</taxon>
        <taxon>Chordata</taxon>
        <taxon>Tunicata</taxon>
        <taxon>Ascidiacea</taxon>
        <taxon>Aplousobranchia</taxon>
        <taxon>Clavelinidae</taxon>
        <taxon>Clavelina</taxon>
    </lineage>
</organism>
<gene>
    <name evidence="2" type="ORF">CVLEPA_LOCUS23357</name>
</gene>
<protein>
    <submittedName>
        <fullName evidence="2">Uncharacterized protein</fullName>
    </submittedName>
</protein>
<accession>A0ABP0GG82</accession>
<name>A0ABP0GG82_CLALP</name>
<reference evidence="2 3" key="1">
    <citation type="submission" date="2024-02" db="EMBL/GenBank/DDBJ databases">
        <authorList>
            <person name="Daric V."/>
            <person name="Darras S."/>
        </authorList>
    </citation>
    <scope>NUCLEOTIDE SEQUENCE [LARGE SCALE GENOMIC DNA]</scope>
</reference>
<feature type="region of interest" description="Disordered" evidence="1">
    <location>
        <begin position="1"/>
        <end position="74"/>
    </location>
</feature>
<dbReference type="EMBL" id="CAWYQH010000119">
    <property type="protein sequence ID" value="CAK8690785.1"/>
    <property type="molecule type" value="Genomic_DNA"/>
</dbReference>
<comment type="caution">
    <text evidence="2">The sequence shown here is derived from an EMBL/GenBank/DDBJ whole genome shotgun (WGS) entry which is preliminary data.</text>
</comment>
<evidence type="ECO:0000256" key="1">
    <source>
        <dbReference type="SAM" id="MobiDB-lite"/>
    </source>
</evidence>
<sequence>MPLINRTSKTNTSGDGSDHSTSLGSSRSKSVDSNEELTHSGTFSSHETDTKQSVSGTIGSFSSNRSKSSVPESPISSVAKEFQVKILGKLEDLVGFGEGPLDVINELDVAQIEDRLPYIAEGDDVFLAISIHGIEISSIDQDIVLKRIPLHEIERLVTYDDAIMGNTILVVKTVNLNEACPEESKYTLYAYQCPNLETGQRITRTFSHALANVLSGFPADEIKLEDLQIT</sequence>
<evidence type="ECO:0000313" key="3">
    <source>
        <dbReference type="Proteomes" id="UP001642483"/>
    </source>
</evidence>
<dbReference type="PANTHER" id="PTHR32055:SF1">
    <property type="entry name" value="INTEGRIN BETA-1-BINDING PROTEIN 1"/>
    <property type="match status" value="1"/>
</dbReference>
<feature type="compositionally biased region" description="Polar residues" evidence="1">
    <location>
        <begin position="1"/>
        <end position="28"/>
    </location>
</feature>
<dbReference type="PANTHER" id="PTHR32055">
    <property type="entry name" value="INTEGRIN BETA-1-BINDING PROTEIN 1"/>
    <property type="match status" value="1"/>
</dbReference>